<gene>
    <name evidence="5" type="ORF">ESP70_011800</name>
</gene>
<evidence type="ECO:0000313" key="5">
    <source>
        <dbReference type="EMBL" id="KAA1398008.1"/>
    </source>
</evidence>
<dbReference type="SUPFAM" id="SSF52540">
    <property type="entry name" value="P-loop containing nucleoside triphosphate hydrolases"/>
    <property type="match status" value="1"/>
</dbReference>
<comment type="caution">
    <text evidence="5">The sequence shown here is derived from an EMBL/GenBank/DDBJ whole genome shotgun (WGS) entry which is preliminary data.</text>
</comment>
<dbReference type="PROSITE" id="PS50893">
    <property type="entry name" value="ABC_TRANSPORTER_2"/>
    <property type="match status" value="1"/>
</dbReference>
<feature type="domain" description="ABC transporter" evidence="4">
    <location>
        <begin position="9"/>
        <end position="243"/>
    </location>
</feature>
<evidence type="ECO:0000256" key="1">
    <source>
        <dbReference type="ARBA" id="ARBA00022448"/>
    </source>
</evidence>
<evidence type="ECO:0000259" key="4">
    <source>
        <dbReference type="PROSITE" id="PS50893"/>
    </source>
</evidence>
<dbReference type="OrthoDB" id="5296765at2"/>
<evidence type="ECO:0000313" key="6">
    <source>
        <dbReference type="Proteomes" id="UP000380867"/>
    </source>
</evidence>
<reference evidence="5" key="1">
    <citation type="submission" date="2019-09" db="EMBL/GenBank/DDBJ databases">
        <authorList>
            <person name="Li J."/>
        </authorList>
    </citation>
    <scope>NUCLEOTIDE SEQUENCE [LARGE SCALE GENOMIC DNA]</scope>
    <source>
        <strain evidence="5">JCM 14732</strain>
    </source>
</reference>
<dbReference type="Gene3D" id="3.40.50.300">
    <property type="entry name" value="P-loop containing nucleotide triphosphate hydrolases"/>
    <property type="match status" value="1"/>
</dbReference>
<dbReference type="InterPro" id="IPR003593">
    <property type="entry name" value="AAA+_ATPase"/>
</dbReference>
<organism evidence="5 6">
    <name type="scientific">Aeromicrobium ginsengisoli</name>
    <dbReference type="NCBI Taxonomy" id="363867"/>
    <lineage>
        <taxon>Bacteria</taxon>
        <taxon>Bacillati</taxon>
        <taxon>Actinomycetota</taxon>
        <taxon>Actinomycetes</taxon>
        <taxon>Propionibacteriales</taxon>
        <taxon>Nocardioidaceae</taxon>
        <taxon>Aeromicrobium</taxon>
    </lineage>
</organism>
<proteinExistence type="predicted"/>
<sequence>MSTDTTQPLKARGVSVALDGRPVLRQVDLDVSAGEFVALLGANGSGKSTFVRAATGLIPMSGGTVELFGTPLAHFHERHRIGYVPQRSRAVAGVPATVHEVVMSGRLAHRRLFGWSTKADAAAVTAAISRVGLPDRTRSSLSELSGGQQQRVLIARALASEAELLVMDEPTAGVDHDNQESLAELLGGLVHEGTSVLLVAHELGPLRPLIDRAIVLHAGEIAYEGPCEGLVGEDHAHVHMHTGQPPIPEGLTGEGVWR</sequence>
<evidence type="ECO:0000256" key="2">
    <source>
        <dbReference type="ARBA" id="ARBA00022741"/>
    </source>
</evidence>
<dbReference type="InterPro" id="IPR027417">
    <property type="entry name" value="P-loop_NTPase"/>
</dbReference>
<keyword evidence="6" id="KW-1185">Reference proteome</keyword>
<dbReference type="RefSeq" id="WP_149689443.1">
    <property type="nucleotide sequence ID" value="NZ_SDPQ02000002.1"/>
</dbReference>
<dbReference type="PANTHER" id="PTHR42734">
    <property type="entry name" value="METAL TRANSPORT SYSTEM ATP-BINDING PROTEIN TM_0124-RELATED"/>
    <property type="match status" value="1"/>
</dbReference>
<dbReference type="Pfam" id="PF00005">
    <property type="entry name" value="ABC_tran"/>
    <property type="match status" value="1"/>
</dbReference>
<dbReference type="AlphaFoldDB" id="A0A5M4FFJ7"/>
<dbReference type="EMBL" id="SDPQ02000002">
    <property type="protein sequence ID" value="KAA1398008.1"/>
    <property type="molecule type" value="Genomic_DNA"/>
</dbReference>
<dbReference type="SMART" id="SM00382">
    <property type="entry name" value="AAA"/>
    <property type="match status" value="1"/>
</dbReference>
<accession>A0A5M4FFJ7</accession>
<dbReference type="Proteomes" id="UP000380867">
    <property type="component" value="Unassembled WGS sequence"/>
</dbReference>
<dbReference type="InterPro" id="IPR017871">
    <property type="entry name" value="ABC_transporter-like_CS"/>
</dbReference>
<protein>
    <submittedName>
        <fullName evidence="5">Metal ABC transporter ATP-binding protein</fullName>
    </submittedName>
</protein>
<dbReference type="InterPro" id="IPR050153">
    <property type="entry name" value="Metal_Ion_Import_ABC"/>
</dbReference>
<keyword evidence="1" id="KW-0813">Transport</keyword>
<name>A0A5M4FFJ7_9ACTN</name>
<evidence type="ECO:0000256" key="3">
    <source>
        <dbReference type="ARBA" id="ARBA00022840"/>
    </source>
</evidence>
<keyword evidence="2" id="KW-0547">Nucleotide-binding</keyword>
<keyword evidence="3 5" id="KW-0067">ATP-binding</keyword>
<dbReference type="InterPro" id="IPR003439">
    <property type="entry name" value="ABC_transporter-like_ATP-bd"/>
</dbReference>
<dbReference type="GO" id="GO:0005524">
    <property type="term" value="F:ATP binding"/>
    <property type="evidence" value="ECO:0007669"/>
    <property type="project" value="UniProtKB-KW"/>
</dbReference>
<dbReference type="GO" id="GO:0016887">
    <property type="term" value="F:ATP hydrolysis activity"/>
    <property type="evidence" value="ECO:0007669"/>
    <property type="project" value="InterPro"/>
</dbReference>
<dbReference type="PROSITE" id="PS00211">
    <property type="entry name" value="ABC_TRANSPORTER_1"/>
    <property type="match status" value="1"/>
</dbReference>